<comment type="caution">
    <text evidence="2">The sequence shown here is derived from an EMBL/GenBank/DDBJ whole genome shotgun (WGS) entry which is preliminary data.</text>
</comment>
<gene>
    <name evidence="2" type="ORF">P3T76_010429</name>
</gene>
<accession>A0AAD9GCA7</accession>
<dbReference type="EMBL" id="JASMQC010000022">
    <property type="protein sequence ID" value="KAK1935734.1"/>
    <property type="molecule type" value="Genomic_DNA"/>
</dbReference>
<protein>
    <submittedName>
        <fullName evidence="2">Uncharacterized protein</fullName>
    </submittedName>
</protein>
<evidence type="ECO:0000256" key="1">
    <source>
        <dbReference type="SAM" id="MobiDB-lite"/>
    </source>
</evidence>
<feature type="compositionally biased region" description="Basic and acidic residues" evidence="1">
    <location>
        <begin position="110"/>
        <end position="123"/>
    </location>
</feature>
<sequence length="129" mass="14109">MLSVDCTAHEAYGGQAPFDFHEMFLLGFLQLAMSRSQLLLWVTPSVPHTGSGVLGQVWLQMAATLLLPEMLGAAAEEPRNMTAAKKAAILIFMVLGIQDLDACSPRKLDNEPHVHSRRLKDSSTLKGIH</sequence>
<keyword evidence="3" id="KW-1185">Reference proteome</keyword>
<name>A0AAD9GCA7_9STRA</name>
<proteinExistence type="predicted"/>
<dbReference type="Proteomes" id="UP001259832">
    <property type="component" value="Unassembled WGS sequence"/>
</dbReference>
<evidence type="ECO:0000313" key="2">
    <source>
        <dbReference type="EMBL" id="KAK1935734.1"/>
    </source>
</evidence>
<evidence type="ECO:0000313" key="3">
    <source>
        <dbReference type="Proteomes" id="UP001259832"/>
    </source>
</evidence>
<reference evidence="2" key="1">
    <citation type="submission" date="2023-08" db="EMBL/GenBank/DDBJ databases">
        <title>Reference Genome Resource for the Citrus Pathogen Phytophthora citrophthora.</title>
        <authorList>
            <person name="Moller H."/>
            <person name="Coetzee B."/>
            <person name="Rose L.J."/>
            <person name="Van Niekerk J.M."/>
        </authorList>
    </citation>
    <scope>NUCLEOTIDE SEQUENCE</scope>
    <source>
        <strain evidence="2">STE-U-9442</strain>
    </source>
</reference>
<organism evidence="2 3">
    <name type="scientific">Phytophthora citrophthora</name>
    <dbReference type="NCBI Taxonomy" id="4793"/>
    <lineage>
        <taxon>Eukaryota</taxon>
        <taxon>Sar</taxon>
        <taxon>Stramenopiles</taxon>
        <taxon>Oomycota</taxon>
        <taxon>Peronosporomycetes</taxon>
        <taxon>Peronosporales</taxon>
        <taxon>Peronosporaceae</taxon>
        <taxon>Phytophthora</taxon>
    </lineage>
</organism>
<feature type="region of interest" description="Disordered" evidence="1">
    <location>
        <begin position="110"/>
        <end position="129"/>
    </location>
</feature>
<dbReference type="AlphaFoldDB" id="A0AAD9GCA7"/>